<dbReference type="CDD" id="cd00761">
    <property type="entry name" value="Glyco_tranf_GTA_type"/>
    <property type="match status" value="1"/>
</dbReference>
<evidence type="ECO:0000256" key="4">
    <source>
        <dbReference type="ARBA" id="ARBA00022679"/>
    </source>
</evidence>
<keyword evidence="7" id="KW-1133">Transmembrane helix</keyword>
<gene>
    <name evidence="10" type="ORF">LY90DRAFT_435416</name>
</gene>
<dbReference type="GO" id="GO:0006493">
    <property type="term" value="P:protein O-linked glycosylation"/>
    <property type="evidence" value="ECO:0007669"/>
    <property type="project" value="TreeGrafter"/>
</dbReference>
<keyword evidence="8" id="KW-0472">Membrane</keyword>
<keyword evidence="4" id="KW-0808">Transferase</keyword>
<dbReference type="STRING" id="1754190.A0A1Y2A8M3"/>
<dbReference type="InterPro" id="IPR029044">
    <property type="entry name" value="Nucleotide-diphossugar_trans"/>
</dbReference>
<evidence type="ECO:0000256" key="1">
    <source>
        <dbReference type="ARBA" id="ARBA00004606"/>
    </source>
</evidence>
<keyword evidence="3" id="KW-0328">Glycosyltransferase</keyword>
<keyword evidence="9" id="KW-0325">Glycoprotein</keyword>
<evidence type="ECO:0008006" key="12">
    <source>
        <dbReference type="Google" id="ProtNLM"/>
    </source>
</evidence>
<dbReference type="GO" id="GO:0016020">
    <property type="term" value="C:membrane"/>
    <property type="evidence" value="ECO:0007669"/>
    <property type="project" value="UniProtKB-SubCell"/>
</dbReference>
<evidence type="ECO:0000256" key="7">
    <source>
        <dbReference type="ARBA" id="ARBA00022989"/>
    </source>
</evidence>
<dbReference type="EMBL" id="MCOG01000316">
    <property type="protein sequence ID" value="ORY18882.1"/>
    <property type="molecule type" value="Genomic_DNA"/>
</dbReference>
<comment type="similarity">
    <text evidence="2">Belongs to the MNN1/MNT family.</text>
</comment>
<evidence type="ECO:0000256" key="2">
    <source>
        <dbReference type="ARBA" id="ARBA00009105"/>
    </source>
</evidence>
<keyword evidence="11" id="KW-1185">Reference proteome</keyword>
<evidence type="ECO:0000256" key="8">
    <source>
        <dbReference type="ARBA" id="ARBA00023136"/>
    </source>
</evidence>
<protein>
    <recommendedName>
        <fullName evidence="12">Nucleotide-diphospho-sugar transferase</fullName>
    </recommendedName>
</protein>
<comment type="subcellular location">
    <subcellularLocation>
        <location evidence="1">Membrane</location>
        <topology evidence="1">Single-pass type II membrane protein</topology>
    </subcellularLocation>
</comment>
<proteinExistence type="inferred from homology"/>
<keyword evidence="5" id="KW-0812">Transmembrane</keyword>
<dbReference type="GO" id="GO:0000033">
    <property type="term" value="F:alpha-1,3-mannosyltransferase activity"/>
    <property type="evidence" value="ECO:0007669"/>
    <property type="project" value="TreeGrafter"/>
</dbReference>
<keyword evidence="6" id="KW-0735">Signal-anchor</keyword>
<evidence type="ECO:0000256" key="9">
    <source>
        <dbReference type="ARBA" id="ARBA00023180"/>
    </source>
</evidence>
<evidence type="ECO:0000313" key="10">
    <source>
        <dbReference type="EMBL" id="ORY18882.1"/>
    </source>
</evidence>
<evidence type="ECO:0000256" key="3">
    <source>
        <dbReference type="ARBA" id="ARBA00022676"/>
    </source>
</evidence>
<evidence type="ECO:0000256" key="6">
    <source>
        <dbReference type="ARBA" id="ARBA00022968"/>
    </source>
</evidence>
<sequence length="357" mass="41773">IHQALYPWLYNFRFQSIADLVKSSHGRGIVICVGNSYFKLVRSTIDTFRNVLHTDLPIEIFYIGDEDLSEDNRKILKEYKDVYIEDITTYFDNEKVNIGGWAVKPFAILASRFEEVILIDADVIYLHEPALLFDDPGYKQTGTLFFQDRTISPGPHPGSKWLKSWMIDPLPETRNLRFWKEETIHEMESSTVVIHKIRNILGLLTVCKLNEKVMRNDVVYKYVYGDKETFWMGFDMAREHYHVNPIPCSYIGNREKDDEGKKFCGHIGHSLSNGKFMFWNGHLIKDKNKSSFNDERSLIHFDSYYIDDNIGEWNSDLTCLKMDKKPVKLIPLSEDESNTLNTILSREKKYHFIISNN</sequence>
<dbReference type="PANTHER" id="PTHR31392:SF1">
    <property type="entry name" value="ALPHA-1,3-MANNOSYLTRANSFERASE MNN1-RELATED"/>
    <property type="match status" value="1"/>
</dbReference>
<dbReference type="PANTHER" id="PTHR31392">
    <property type="entry name" value="ALPHA-1,3-MANNOSYLTRANSFERASE MNN1-RELATED"/>
    <property type="match status" value="1"/>
</dbReference>
<dbReference type="InterPro" id="IPR022751">
    <property type="entry name" value="Alpha_mannosyltransferase"/>
</dbReference>
<evidence type="ECO:0000256" key="5">
    <source>
        <dbReference type="ARBA" id="ARBA00022692"/>
    </source>
</evidence>
<organism evidence="10 11">
    <name type="scientific">Neocallimastix californiae</name>
    <dbReference type="NCBI Taxonomy" id="1754190"/>
    <lineage>
        <taxon>Eukaryota</taxon>
        <taxon>Fungi</taxon>
        <taxon>Fungi incertae sedis</taxon>
        <taxon>Chytridiomycota</taxon>
        <taxon>Chytridiomycota incertae sedis</taxon>
        <taxon>Neocallimastigomycetes</taxon>
        <taxon>Neocallimastigales</taxon>
        <taxon>Neocallimastigaceae</taxon>
        <taxon>Neocallimastix</taxon>
    </lineage>
</organism>
<dbReference type="Pfam" id="PF11051">
    <property type="entry name" value="Mannosyl_trans3"/>
    <property type="match status" value="2"/>
</dbReference>
<dbReference type="SUPFAM" id="SSF53448">
    <property type="entry name" value="Nucleotide-diphospho-sugar transferases"/>
    <property type="match status" value="1"/>
</dbReference>
<name>A0A1Y2A8M3_9FUNG</name>
<dbReference type="OrthoDB" id="430354at2759"/>
<accession>A0A1Y2A8M3</accession>
<dbReference type="AlphaFoldDB" id="A0A1Y2A8M3"/>
<evidence type="ECO:0000313" key="11">
    <source>
        <dbReference type="Proteomes" id="UP000193920"/>
    </source>
</evidence>
<dbReference type="Proteomes" id="UP000193920">
    <property type="component" value="Unassembled WGS sequence"/>
</dbReference>
<dbReference type="GO" id="GO:0005794">
    <property type="term" value="C:Golgi apparatus"/>
    <property type="evidence" value="ECO:0007669"/>
    <property type="project" value="TreeGrafter"/>
</dbReference>
<feature type="non-terminal residue" evidence="10">
    <location>
        <position position="1"/>
    </location>
</feature>
<comment type="caution">
    <text evidence="10">The sequence shown here is derived from an EMBL/GenBank/DDBJ whole genome shotgun (WGS) entry which is preliminary data.</text>
</comment>
<reference evidence="10 11" key="1">
    <citation type="submission" date="2016-08" db="EMBL/GenBank/DDBJ databases">
        <title>A Parts List for Fungal Cellulosomes Revealed by Comparative Genomics.</title>
        <authorList>
            <consortium name="DOE Joint Genome Institute"/>
            <person name="Haitjema C.H."/>
            <person name="Gilmore S.P."/>
            <person name="Henske J.K."/>
            <person name="Solomon K.V."/>
            <person name="De Groot R."/>
            <person name="Kuo A."/>
            <person name="Mondo S.J."/>
            <person name="Salamov A.A."/>
            <person name="Labutti K."/>
            <person name="Zhao Z."/>
            <person name="Chiniquy J."/>
            <person name="Barry K."/>
            <person name="Brewer H.M."/>
            <person name="Purvine S.O."/>
            <person name="Wright A.T."/>
            <person name="Boxma B."/>
            <person name="Van Alen T."/>
            <person name="Hackstein J.H."/>
            <person name="Baker S.E."/>
            <person name="Grigoriev I.V."/>
            <person name="O'Malley M.A."/>
        </authorList>
    </citation>
    <scope>NUCLEOTIDE SEQUENCE [LARGE SCALE GENOMIC DNA]</scope>
    <source>
        <strain evidence="10 11">G1</strain>
    </source>
</reference>